<evidence type="ECO:0008006" key="2">
    <source>
        <dbReference type="Google" id="ProtNLM"/>
    </source>
</evidence>
<accession>A0A382LC52</accession>
<feature type="non-terminal residue" evidence="1">
    <location>
        <position position="46"/>
    </location>
</feature>
<dbReference type="AlphaFoldDB" id="A0A382LC52"/>
<sequence>MAEGTDQQLVDKVLSGDKNAFNLLVLRYQHRVAALIGRFIQDPLEV</sequence>
<evidence type="ECO:0000313" key="1">
    <source>
        <dbReference type="EMBL" id="SVC34474.1"/>
    </source>
</evidence>
<dbReference type="Gene3D" id="1.10.1740.10">
    <property type="match status" value="1"/>
</dbReference>
<organism evidence="1">
    <name type="scientific">marine metagenome</name>
    <dbReference type="NCBI Taxonomy" id="408172"/>
    <lineage>
        <taxon>unclassified sequences</taxon>
        <taxon>metagenomes</taxon>
        <taxon>ecological metagenomes</taxon>
    </lineage>
</organism>
<gene>
    <name evidence="1" type="ORF">METZ01_LOCUS287328</name>
</gene>
<reference evidence="1" key="1">
    <citation type="submission" date="2018-05" db="EMBL/GenBank/DDBJ databases">
        <authorList>
            <person name="Lanie J.A."/>
            <person name="Ng W.-L."/>
            <person name="Kazmierczak K.M."/>
            <person name="Andrzejewski T.M."/>
            <person name="Davidsen T.M."/>
            <person name="Wayne K.J."/>
            <person name="Tettelin H."/>
            <person name="Glass J.I."/>
            <person name="Rusch D."/>
            <person name="Podicherti R."/>
            <person name="Tsui H.-C.T."/>
            <person name="Winkler M.E."/>
        </authorList>
    </citation>
    <scope>NUCLEOTIDE SEQUENCE</scope>
</reference>
<dbReference type="EMBL" id="UINC01086218">
    <property type="protein sequence ID" value="SVC34474.1"/>
    <property type="molecule type" value="Genomic_DNA"/>
</dbReference>
<dbReference type="GO" id="GO:0006352">
    <property type="term" value="P:DNA-templated transcription initiation"/>
    <property type="evidence" value="ECO:0007669"/>
    <property type="project" value="InterPro"/>
</dbReference>
<dbReference type="InterPro" id="IPR013325">
    <property type="entry name" value="RNA_pol_sigma_r2"/>
</dbReference>
<proteinExistence type="predicted"/>
<protein>
    <recommendedName>
        <fullName evidence="2">RNA polymerase sigma-70 region 2 domain-containing protein</fullName>
    </recommendedName>
</protein>
<name>A0A382LC52_9ZZZZ</name>
<dbReference type="SUPFAM" id="SSF88946">
    <property type="entry name" value="Sigma2 domain of RNA polymerase sigma factors"/>
    <property type="match status" value="1"/>
</dbReference>
<dbReference type="GO" id="GO:0003700">
    <property type="term" value="F:DNA-binding transcription factor activity"/>
    <property type="evidence" value="ECO:0007669"/>
    <property type="project" value="InterPro"/>
</dbReference>